<dbReference type="InterPro" id="IPR035890">
    <property type="entry name" value="Anti-sigma-28_factor_FlgM_sf"/>
</dbReference>
<keyword evidence="5" id="KW-0805">Transcription regulation</keyword>
<keyword evidence="11" id="KW-0282">Flagellum</keyword>
<proteinExistence type="inferred from homology"/>
<feature type="region of interest" description="Disordered" evidence="9">
    <location>
        <begin position="1"/>
        <end position="41"/>
    </location>
</feature>
<dbReference type="KEGG" id="nli:G3M70_00210"/>
<accession>A0A7T0BT95</accession>
<dbReference type="GO" id="GO:0045892">
    <property type="term" value="P:negative regulation of DNA-templated transcription"/>
    <property type="evidence" value="ECO:0007669"/>
    <property type="project" value="InterPro"/>
</dbReference>
<evidence type="ECO:0000256" key="4">
    <source>
        <dbReference type="ARBA" id="ARBA00022795"/>
    </source>
</evidence>
<evidence type="ECO:0000259" key="10">
    <source>
        <dbReference type="Pfam" id="PF04316"/>
    </source>
</evidence>
<evidence type="ECO:0000256" key="9">
    <source>
        <dbReference type="SAM" id="MobiDB-lite"/>
    </source>
</evidence>
<organism evidence="11 12">
    <name type="scientific">Candidatus Nitronauta litoralis</name>
    <dbReference type="NCBI Taxonomy" id="2705533"/>
    <lineage>
        <taxon>Bacteria</taxon>
        <taxon>Pseudomonadati</taxon>
        <taxon>Nitrospinota/Tectimicrobiota group</taxon>
        <taxon>Nitrospinota</taxon>
        <taxon>Nitrospinia</taxon>
        <taxon>Nitrospinales</taxon>
        <taxon>Nitrospinaceae</taxon>
        <taxon>Candidatus Nitronauta</taxon>
    </lineage>
</organism>
<gene>
    <name evidence="11" type="primary">flgM</name>
    <name evidence="11" type="ORF">G3M70_00210</name>
</gene>
<keyword evidence="3" id="KW-0678">Repressor</keyword>
<keyword evidence="4" id="KW-1005">Bacterial flagellum biogenesis</keyword>
<evidence type="ECO:0000256" key="2">
    <source>
        <dbReference type="ARBA" id="ARBA00017823"/>
    </source>
</evidence>
<keyword evidence="11" id="KW-0966">Cell projection</keyword>
<feature type="domain" description="Anti-sigma-28 factor FlgM C-terminal" evidence="10">
    <location>
        <begin position="42"/>
        <end position="94"/>
    </location>
</feature>
<feature type="compositionally biased region" description="Basic and acidic residues" evidence="9">
    <location>
        <begin position="8"/>
        <end position="23"/>
    </location>
</feature>
<name>A0A7T0BT95_9BACT</name>
<dbReference type="InterPro" id="IPR031316">
    <property type="entry name" value="FlgM_C"/>
</dbReference>
<evidence type="ECO:0000256" key="6">
    <source>
        <dbReference type="ARBA" id="ARBA00023163"/>
    </source>
</evidence>
<protein>
    <recommendedName>
        <fullName evidence="2">Negative regulator of flagellin synthesis</fullName>
    </recommendedName>
    <alternativeName>
        <fullName evidence="8">Anti-sigma-28 factor</fullName>
    </alternativeName>
</protein>
<dbReference type="AlphaFoldDB" id="A0A7T0BT95"/>
<evidence type="ECO:0000256" key="8">
    <source>
        <dbReference type="ARBA" id="ARBA00030117"/>
    </source>
</evidence>
<dbReference type="EMBL" id="CP048685">
    <property type="protein sequence ID" value="QPJ60396.1"/>
    <property type="molecule type" value="Genomic_DNA"/>
</dbReference>
<dbReference type="Proteomes" id="UP000594688">
    <property type="component" value="Chromosome"/>
</dbReference>
<dbReference type="GO" id="GO:0044781">
    <property type="term" value="P:bacterial-type flagellum organization"/>
    <property type="evidence" value="ECO:0007669"/>
    <property type="project" value="UniProtKB-KW"/>
</dbReference>
<dbReference type="InterPro" id="IPR007412">
    <property type="entry name" value="FlgM"/>
</dbReference>
<keyword evidence="11" id="KW-0969">Cilium</keyword>
<dbReference type="NCBIfam" id="TIGR03824">
    <property type="entry name" value="FlgM_jcvi"/>
    <property type="match status" value="1"/>
</dbReference>
<dbReference type="Pfam" id="PF04316">
    <property type="entry name" value="FlgM"/>
    <property type="match status" value="1"/>
</dbReference>
<comment type="function">
    <text evidence="7">Responsible for the coupling of flagellin expression to flagellar assembly by preventing expression of the flagellin genes when a component of the middle class of proteins is defective. It negatively regulates flagellar genes by inhibiting the activity of FliA by directly binding to FliA.</text>
</comment>
<evidence type="ECO:0000256" key="3">
    <source>
        <dbReference type="ARBA" id="ARBA00022491"/>
    </source>
</evidence>
<sequence length="106" mass="11486">MEIPSNEFRIKNRAVQETRDSGKKPAAAKTDAPPSAPAGSEQIALSSRAVLIQKAHEAVSNSADIRAEKVNAIKEKVQNNEYHVSSDVLAEAVLQEIISESQFTDL</sequence>
<dbReference type="SUPFAM" id="SSF101498">
    <property type="entry name" value="Anti-sigma factor FlgM"/>
    <property type="match status" value="1"/>
</dbReference>
<evidence type="ECO:0000313" key="12">
    <source>
        <dbReference type="Proteomes" id="UP000594688"/>
    </source>
</evidence>
<comment type="similarity">
    <text evidence="1">Belongs to the FlgM family.</text>
</comment>
<evidence type="ECO:0000256" key="7">
    <source>
        <dbReference type="ARBA" id="ARBA00024739"/>
    </source>
</evidence>
<evidence type="ECO:0000313" key="11">
    <source>
        <dbReference type="EMBL" id="QPJ60396.1"/>
    </source>
</evidence>
<reference evidence="11 12" key="1">
    <citation type="submission" date="2020-02" db="EMBL/GenBank/DDBJ databases">
        <title>Genomic and physiological characterization of two novel Nitrospinaceae genera.</title>
        <authorList>
            <person name="Mueller A.J."/>
            <person name="Jung M.-Y."/>
            <person name="Strachan C.R."/>
            <person name="Herbold C.W."/>
            <person name="Kirkegaard R.H."/>
            <person name="Daims H."/>
        </authorList>
    </citation>
    <scope>NUCLEOTIDE SEQUENCE [LARGE SCALE GENOMIC DNA]</scope>
    <source>
        <strain evidence="11">EB</strain>
    </source>
</reference>
<keyword evidence="6" id="KW-0804">Transcription</keyword>
<evidence type="ECO:0000256" key="5">
    <source>
        <dbReference type="ARBA" id="ARBA00023015"/>
    </source>
</evidence>
<evidence type="ECO:0000256" key="1">
    <source>
        <dbReference type="ARBA" id="ARBA00005322"/>
    </source>
</evidence>
<feature type="compositionally biased region" description="Low complexity" evidence="9">
    <location>
        <begin position="24"/>
        <end position="33"/>
    </location>
</feature>